<evidence type="ECO:0000313" key="1">
    <source>
        <dbReference type="EMBL" id="SFN86818.1"/>
    </source>
</evidence>
<evidence type="ECO:0000313" key="2">
    <source>
        <dbReference type="Proteomes" id="UP000183413"/>
    </source>
</evidence>
<name>A0A1I5CIK8_9ACTN</name>
<gene>
    <name evidence="1" type="ORF">SAMN04489713_103273</name>
</gene>
<dbReference type="AlphaFoldDB" id="A0A1I5CIK8"/>
<dbReference type="InParanoid" id="A0A1I5CIK8"/>
<accession>A0A1I5CIK8</accession>
<organism evidence="1 2">
    <name type="scientific">Actinomadura madurae</name>
    <dbReference type="NCBI Taxonomy" id="1993"/>
    <lineage>
        <taxon>Bacteria</taxon>
        <taxon>Bacillati</taxon>
        <taxon>Actinomycetota</taxon>
        <taxon>Actinomycetes</taxon>
        <taxon>Streptosporangiales</taxon>
        <taxon>Thermomonosporaceae</taxon>
        <taxon>Actinomadura</taxon>
    </lineage>
</organism>
<protein>
    <submittedName>
        <fullName evidence="1">Uncharacterized protein</fullName>
    </submittedName>
</protein>
<dbReference type="Proteomes" id="UP000183413">
    <property type="component" value="Unassembled WGS sequence"/>
</dbReference>
<reference evidence="1 2" key="1">
    <citation type="submission" date="2016-10" db="EMBL/GenBank/DDBJ databases">
        <authorList>
            <person name="de Groot N.N."/>
        </authorList>
    </citation>
    <scope>NUCLEOTIDE SEQUENCE [LARGE SCALE GENOMIC DNA]</scope>
    <source>
        <strain evidence="1 2">DSM 43067</strain>
    </source>
</reference>
<dbReference type="EMBL" id="FOVH01000003">
    <property type="protein sequence ID" value="SFN86818.1"/>
    <property type="molecule type" value="Genomic_DNA"/>
</dbReference>
<sequence length="74" mass="7391">MAATQANASKPEIHTAPFIGSPPALSELDAANLPAGTVLAIAVPAAATQRRDAGPVTAGFDNRLLADPVLADDS</sequence>
<keyword evidence="2" id="KW-1185">Reference proteome</keyword>
<proteinExistence type="predicted"/>